<sequence>MFGIHCRSDDSSDFMGTLTEDPYHTYSVEIFRGICFYPGEIQSPTGPCLAAAVNAGRSQ</sequence>
<organism evidence="1 2">
    <name type="scientific">Azospirillum cavernae</name>
    <dbReference type="NCBI Taxonomy" id="2320860"/>
    <lineage>
        <taxon>Bacteria</taxon>
        <taxon>Pseudomonadati</taxon>
        <taxon>Pseudomonadota</taxon>
        <taxon>Alphaproteobacteria</taxon>
        <taxon>Rhodospirillales</taxon>
        <taxon>Azospirillaceae</taxon>
        <taxon>Azospirillum</taxon>
    </lineage>
</organism>
<protein>
    <submittedName>
        <fullName evidence="1">Uncharacterized protein</fullName>
    </submittedName>
</protein>
<dbReference type="EMBL" id="QYUL01000001">
    <property type="protein sequence ID" value="RJF83501.1"/>
    <property type="molecule type" value="Genomic_DNA"/>
</dbReference>
<comment type="caution">
    <text evidence="1">The sequence shown here is derived from an EMBL/GenBank/DDBJ whole genome shotgun (WGS) entry which is preliminary data.</text>
</comment>
<evidence type="ECO:0000313" key="2">
    <source>
        <dbReference type="Proteomes" id="UP000283458"/>
    </source>
</evidence>
<proteinExistence type="predicted"/>
<accession>A0A418W0G2</accession>
<dbReference type="Proteomes" id="UP000283458">
    <property type="component" value="Unassembled WGS sequence"/>
</dbReference>
<name>A0A418W0G2_9PROT</name>
<reference evidence="1 2" key="1">
    <citation type="submission" date="2018-09" db="EMBL/GenBank/DDBJ databases">
        <authorList>
            <person name="Zhu H."/>
        </authorList>
    </citation>
    <scope>NUCLEOTIDE SEQUENCE [LARGE SCALE GENOMIC DNA]</scope>
    <source>
        <strain evidence="1 2">K2W22B-5</strain>
    </source>
</reference>
<dbReference type="AlphaFoldDB" id="A0A418W0G2"/>
<evidence type="ECO:0000313" key="1">
    <source>
        <dbReference type="EMBL" id="RJF83501.1"/>
    </source>
</evidence>
<gene>
    <name evidence="1" type="ORF">D3877_02240</name>
</gene>
<keyword evidence="2" id="KW-1185">Reference proteome</keyword>